<feature type="region of interest" description="Disordered" evidence="1">
    <location>
        <begin position="120"/>
        <end position="160"/>
    </location>
</feature>
<name>A0A2A2L6W1_9BILA</name>
<gene>
    <name evidence="2" type="ORF">WR25_22635</name>
</gene>
<sequence length="195" mass="21359">MLAKKKRTMLTKKTTGRAMYFPAVSARVSPLCLIPAVFSSSSKPIRCSPCSQPSIVSSIVSTSGCHFFVELYVSIACNHRNFGTFACSSMSNPLSDYLFLLHFWCLLVPFALTTTCCHRKGPSSSKSEGSDKNRNAKASDSHISVTISRQSKNGEKAAPKKTFKKIVLRDLSEESGMSISVRPQRDSATVSYDEV</sequence>
<organism evidence="2 3">
    <name type="scientific">Diploscapter pachys</name>
    <dbReference type="NCBI Taxonomy" id="2018661"/>
    <lineage>
        <taxon>Eukaryota</taxon>
        <taxon>Metazoa</taxon>
        <taxon>Ecdysozoa</taxon>
        <taxon>Nematoda</taxon>
        <taxon>Chromadorea</taxon>
        <taxon>Rhabditida</taxon>
        <taxon>Rhabditina</taxon>
        <taxon>Rhabditomorpha</taxon>
        <taxon>Rhabditoidea</taxon>
        <taxon>Rhabditidae</taxon>
        <taxon>Diploscapter</taxon>
    </lineage>
</organism>
<proteinExistence type="predicted"/>
<evidence type="ECO:0000256" key="1">
    <source>
        <dbReference type="SAM" id="MobiDB-lite"/>
    </source>
</evidence>
<protein>
    <submittedName>
        <fullName evidence="2">Uncharacterized protein</fullName>
    </submittedName>
</protein>
<accession>A0A2A2L6W1</accession>
<dbReference type="AlphaFoldDB" id="A0A2A2L6W1"/>
<feature type="compositionally biased region" description="Basic and acidic residues" evidence="1">
    <location>
        <begin position="128"/>
        <end position="140"/>
    </location>
</feature>
<keyword evidence="3" id="KW-1185">Reference proteome</keyword>
<dbReference type="Proteomes" id="UP000218231">
    <property type="component" value="Unassembled WGS sequence"/>
</dbReference>
<dbReference type="EMBL" id="LIAE01007094">
    <property type="protein sequence ID" value="PAV82001.1"/>
    <property type="molecule type" value="Genomic_DNA"/>
</dbReference>
<reference evidence="2 3" key="1">
    <citation type="journal article" date="2017" name="Curr. Biol.">
        <title>Genome architecture and evolution of a unichromosomal asexual nematode.</title>
        <authorList>
            <person name="Fradin H."/>
            <person name="Zegar C."/>
            <person name="Gutwein M."/>
            <person name="Lucas J."/>
            <person name="Kovtun M."/>
            <person name="Corcoran D."/>
            <person name="Baugh L.R."/>
            <person name="Kiontke K."/>
            <person name="Gunsalus K."/>
            <person name="Fitch D.H."/>
            <person name="Piano F."/>
        </authorList>
    </citation>
    <scope>NUCLEOTIDE SEQUENCE [LARGE SCALE GENOMIC DNA]</scope>
    <source>
        <strain evidence="2">PF1309</strain>
    </source>
</reference>
<evidence type="ECO:0000313" key="3">
    <source>
        <dbReference type="Proteomes" id="UP000218231"/>
    </source>
</evidence>
<comment type="caution">
    <text evidence="2">The sequence shown here is derived from an EMBL/GenBank/DDBJ whole genome shotgun (WGS) entry which is preliminary data.</text>
</comment>
<evidence type="ECO:0000313" key="2">
    <source>
        <dbReference type="EMBL" id="PAV82001.1"/>
    </source>
</evidence>
<feature type="compositionally biased region" description="Polar residues" evidence="1">
    <location>
        <begin position="141"/>
        <end position="151"/>
    </location>
</feature>